<sequence>MARVSVVIVAGPPVGGALLFLAMLRFDRQAPETDPGEAGAFSEK</sequence>
<feature type="transmembrane region" description="Helical" evidence="1">
    <location>
        <begin position="6"/>
        <end position="24"/>
    </location>
</feature>
<keyword evidence="3" id="KW-1185">Reference proteome</keyword>
<keyword evidence="1" id="KW-0812">Transmembrane</keyword>
<evidence type="ECO:0000313" key="3">
    <source>
        <dbReference type="Proteomes" id="UP000645555"/>
    </source>
</evidence>
<evidence type="ECO:0000313" key="2">
    <source>
        <dbReference type="EMBL" id="GGX59252.1"/>
    </source>
</evidence>
<evidence type="ECO:0000256" key="1">
    <source>
        <dbReference type="SAM" id="Phobius"/>
    </source>
</evidence>
<protein>
    <submittedName>
        <fullName evidence="2">Uncharacterized protein</fullName>
    </submittedName>
</protein>
<dbReference type="EMBL" id="BMWD01000008">
    <property type="protein sequence ID" value="GGX59252.1"/>
    <property type="molecule type" value="Genomic_DNA"/>
</dbReference>
<reference evidence="2" key="1">
    <citation type="journal article" date="2014" name="Int. J. Syst. Evol. Microbiol.">
        <title>Complete genome sequence of Corynebacterium casei LMG S-19264T (=DSM 44701T), isolated from a smear-ripened cheese.</title>
        <authorList>
            <consortium name="US DOE Joint Genome Institute (JGI-PGF)"/>
            <person name="Walter F."/>
            <person name="Albersmeier A."/>
            <person name="Kalinowski J."/>
            <person name="Ruckert C."/>
        </authorList>
    </citation>
    <scope>NUCLEOTIDE SEQUENCE</scope>
    <source>
        <strain evidence="2">JCM 4956</strain>
    </source>
</reference>
<keyword evidence="1" id="KW-0472">Membrane</keyword>
<keyword evidence="1" id="KW-1133">Transmembrane helix</keyword>
<name>A0A918NAY3_9ACTN</name>
<dbReference type="Proteomes" id="UP000645555">
    <property type="component" value="Unassembled WGS sequence"/>
</dbReference>
<proteinExistence type="predicted"/>
<organism evidence="2 3">
    <name type="scientific">Streptomyces fructofermentans</name>
    <dbReference type="NCBI Taxonomy" id="152141"/>
    <lineage>
        <taxon>Bacteria</taxon>
        <taxon>Bacillati</taxon>
        <taxon>Actinomycetota</taxon>
        <taxon>Actinomycetes</taxon>
        <taxon>Kitasatosporales</taxon>
        <taxon>Streptomycetaceae</taxon>
        <taxon>Streptomyces</taxon>
    </lineage>
</organism>
<gene>
    <name evidence="2" type="ORF">GCM10010515_28970</name>
</gene>
<accession>A0A918NAY3</accession>
<reference evidence="2" key="2">
    <citation type="submission" date="2020-09" db="EMBL/GenBank/DDBJ databases">
        <authorList>
            <person name="Sun Q."/>
            <person name="Ohkuma M."/>
        </authorList>
    </citation>
    <scope>NUCLEOTIDE SEQUENCE</scope>
    <source>
        <strain evidence="2">JCM 4956</strain>
    </source>
</reference>
<comment type="caution">
    <text evidence="2">The sequence shown here is derived from an EMBL/GenBank/DDBJ whole genome shotgun (WGS) entry which is preliminary data.</text>
</comment>
<dbReference type="AlphaFoldDB" id="A0A918NAY3"/>
<dbReference type="RefSeq" id="WP_268255793.1">
    <property type="nucleotide sequence ID" value="NZ_BMWD01000008.1"/>
</dbReference>